<keyword evidence="1" id="KW-0472">Membrane</keyword>
<feature type="transmembrane region" description="Helical" evidence="1">
    <location>
        <begin position="55"/>
        <end position="79"/>
    </location>
</feature>
<keyword evidence="1" id="KW-1133">Transmembrane helix</keyword>
<sequence>MSTIILALIDIIVVIIMITTFIKAFSNYKKVGKIDNYKSEISEEMEAYNKKGTGYMMIAVLSVPIFLILTFFIIIQVVLF</sequence>
<dbReference type="EMBL" id="LTAY01000034">
    <property type="protein sequence ID" value="OPX48280.1"/>
    <property type="molecule type" value="Genomic_DNA"/>
</dbReference>
<comment type="caution">
    <text evidence="2">The sequence shown here is derived from an EMBL/GenBank/DDBJ whole genome shotgun (WGS) entry which is preliminary data.</text>
</comment>
<evidence type="ECO:0000313" key="3">
    <source>
        <dbReference type="Proteomes" id="UP000191448"/>
    </source>
</evidence>
<keyword evidence="1" id="KW-0812">Transmembrane</keyword>
<organism evidence="2 3">
    <name type="scientific">Clostridium thermobutyricum DSM 4928</name>
    <dbReference type="NCBI Taxonomy" id="1121339"/>
    <lineage>
        <taxon>Bacteria</taxon>
        <taxon>Bacillati</taxon>
        <taxon>Bacillota</taxon>
        <taxon>Clostridia</taxon>
        <taxon>Eubacteriales</taxon>
        <taxon>Clostridiaceae</taxon>
        <taxon>Clostridium</taxon>
    </lineage>
</organism>
<dbReference type="RefSeq" id="WP_002597341.1">
    <property type="nucleotide sequence ID" value="NZ_LTAY01000034.1"/>
</dbReference>
<dbReference type="Proteomes" id="UP000191448">
    <property type="component" value="Unassembled WGS sequence"/>
</dbReference>
<protein>
    <submittedName>
        <fullName evidence="2">Uncharacterized protein</fullName>
    </submittedName>
</protein>
<gene>
    <name evidence="2" type="ORF">CLTHE_12730</name>
</gene>
<evidence type="ECO:0000313" key="2">
    <source>
        <dbReference type="EMBL" id="OPX48280.1"/>
    </source>
</evidence>
<name>A0A1V4SXI5_9CLOT</name>
<evidence type="ECO:0000256" key="1">
    <source>
        <dbReference type="SAM" id="Phobius"/>
    </source>
</evidence>
<feature type="transmembrane region" description="Helical" evidence="1">
    <location>
        <begin position="6"/>
        <end position="25"/>
    </location>
</feature>
<dbReference type="AlphaFoldDB" id="A0A1V4SXI5"/>
<reference evidence="2 3" key="1">
    <citation type="submission" date="2016-02" db="EMBL/GenBank/DDBJ databases">
        <title>Genome sequence of Clostridium thermobutyricum DSM 4928.</title>
        <authorList>
            <person name="Poehlein A."/>
            <person name="Daniel R."/>
        </authorList>
    </citation>
    <scope>NUCLEOTIDE SEQUENCE [LARGE SCALE GENOMIC DNA]</scope>
    <source>
        <strain evidence="2 3">DSM 4928</strain>
    </source>
</reference>
<accession>A0A1V4SXI5</accession>
<proteinExistence type="predicted"/>